<reference evidence="3" key="1">
    <citation type="submission" date="2022-10" db="EMBL/GenBank/DDBJ databases">
        <title>The WGS of Solirubrobacter sp. CPCC 204708.</title>
        <authorList>
            <person name="Jiang Z."/>
        </authorList>
    </citation>
    <scope>NUCLEOTIDE SEQUENCE</scope>
    <source>
        <strain evidence="3">CPCC 204708</strain>
    </source>
</reference>
<dbReference type="InterPro" id="IPR032380">
    <property type="entry name" value="PNKP_ligase_dom"/>
</dbReference>
<dbReference type="EMBL" id="JAPCID010000061">
    <property type="protein sequence ID" value="MDA0141623.1"/>
    <property type="molecule type" value="Genomic_DNA"/>
</dbReference>
<dbReference type="Gene3D" id="3.60.21.10">
    <property type="match status" value="1"/>
</dbReference>
<dbReference type="InterPro" id="IPR027417">
    <property type="entry name" value="P-loop_NTPase"/>
</dbReference>
<dbReference type="GO" id="GO:0016301">
    <property type="term" value="F:kinase activity"/>
    <property type="evidence" value="ECO:0007669"/>
    <property type="project" value="UniProtKB-KW"/>
</dbReference>
<dbReference type="Proteomes" id="UP001147700">
    <property type="component" value="Unassembled WGS sequence"/>
</dbReference>
<dbReference type="InterPro" id="IPR006186">
    <property type="entry name" value="Ser/Thr-sp_prot-phosphatase"/>
</dbReference>
<dbReference type="Pfam" id="PF00149">
    <property type="entry name" value="Metallophos"/>
    <property type="match status" value="1"/>
</dbReference>
<evidence type="ECO:0000259" key="2">
    <source>
        <dbReference type="Pfam" id="PF16542"/>
    </source>
</evidence>
<keyword evidence="4" id="KW-1185">Reference proteome</keyword>
<evidence type="ECO:0000313" key="3">
    <source>
        <dbReference type="EMBL" id="MDA0141623.1"/>
    </source>
</evidence>
<dbReference type="InterPro" id="IPR050126">
    <property type="entry name" value="Ap4A_hydrolase"/>
</dbReference>
<dbReference type="PANTHER" id="PTHR42850">
    <property type="entry name" value="METALLOPHOSPHOESTERASE"/>
    <property type="match status" value="1"/>
</dbReference>
<keyword evidence="3" id="KW-0418">Kinase</keyword>
<dbReference type="RefSeq" id="WP_202954030.1">
    <property type="nucleotide sequence ID" value="NZ_JAPCID010000061.1"/>
</dbReference>
<dbReference type="InterPro" id="IPR024028">
    <property type="entry name" value="PNKP_bac"/>
</dbReference>
<evidence type="ECO:0000259" key="1">
    <source>
        <dbReference type="Pfam" id="PF00149"/>
    </source>
</evidence>
<protein>
    <submittedName>
        <fullName evidence="3">Polynucleotide kinase-phosphatase</fullName>
    </submittedName>
</protein>
<dbReference type="Pfam" id="PF13671">
    <property type="entry name" value="AAA_33"/>
    <property type="match status" value="1"/>
</dbReference>
<dbReference type="SUPFAM" id="SSF56091">
    <property type="entry name" value="DNA ligase/mRNA capping enzyme, catalytic domain"/>
    <property type="match status" value="1"/>
</dbReference>
<dbReference type="InterPro" id="IPR041780">
    <property type="entry name" value="MPP_PrpE-like"/>
</dbReference>
<comment type="caution">
    <text evidence="3">The sequence shown here is derived from an EMBL/GenBank/DDBJ whole genome shotgun (WGS) entry which is preliminary data.</text>
</comment>
<accession>A0ABT4RSQ9</accession>
<dbReference type="CDD" id="cd07423">
    <property type="entry name" value="MPP_Prp_like"/>
    <property type="match status" value="1"/>
</dbReference>
<gene>
    <name evidence="3" type="ORF">OJ962_29290</name>
</gene>
<dbReference type="PANTHER" id="PTHR42850:SF7">
    <property type="entry name" value="BIS(5'-NUCLEOSYL)-TETRAPHOSPHATASE PRPE [ASYMMETRICAL]"/>
    <property type="match status" value="1"/>
</dbReference>
<dbReference type="InterPro" id="IPR004843">
    <property type="entry name" value="Calcineurin-like_PHP"/>
</dbReference>
<dbReference type="PRINTS" id="PR00114">
    <property type="entry name" value="STPHPHTASE"/>
</dbReference>
<dbReference type="NCBIfam" id="TIGR04075">
    <property type="entry name" value="bacter_Pnkp"/>
    <property type="match status" value="1"/>
</dbReference>
<proteinExistence type="predicted"/>
<sequence>MKITLGDPCLVVLIGASGSGKSTFAERHFLPTETVSSDACRALVADDPNAQDATEDAFAVLHEITSRRLARGRLTVIDATNVQREAREPLVRIAREHDLFAAAIVIDTPEATCQARNATRPDRDFGEHVIRRQARDLRRSLKFLQKEGFRFAHTVRPGDEIEIVREPLWANRAHEAGPFDIVGDVHGCHEELSTLLDRLGYTEAGHPEGRRLVFVGDYVDRGPDTPNVLRTVMRLQAAGHAIALPGNHDVKLLRKLNGRDVQVTHGLAESLEQLEADPVDGAADFLKDLTSHVVLDGGRLVVAHAGMPERYQGRSSRRVREFALYGETTGETDEFGLPVRGDWAADYRGRATVVYGHTPVAEPGWVNNTINIDTGCVFGGALTALRWPERELVSVPATREHYAPAKPLRALEERPDRLLDVEDIAGKRFVQTRFARTVTIREELAAGAMEVMSRFAVDPRWLVYLPPTMAPTATSQREDALEHPAEAFAEYRAEGVGHVVCEEKHMGSRAIAVVCRDEATAATRFGAEGTGALYTRTGRPFLDDAEPALARIREAATAANLWETLESDWVVLDCELLPWSAKAQQLIDRQYAPVGAAGTAALEASVAVLETAARRVDVGALLERTRERARRVAGYVHAYQHYNWPVSGLEDLRLAPFHVLATESGACFDRDHAWHLEHCDALAAADPEWIRRTDRRFVDLTGSDAEATAWWEELTAGGGEGMVVKPLAFTTRGRRGFAQPGIKVRGREYLRIIYGPEYDAPDQIARLRSRALGRKRGLAGREFALGVEALERFVRREPLFRVHECVFGVLALESEPIDPRL</sequence>
<dbReference type="SUPFAM" id="SSF56300">
    <property type="entry name" value="Metallo-dependent phosphatases"/>
    <property type="match status" value="1"/>
</dbReference>
<organism evidence="3 4">
    <name type="scientific">Solirubrobacter deserti</name>
    <dbReference type="NCBI Taxonomy" id="2282478"/>
    <lineage>
        <taxon>Bacteria</taxon>
        <taxon>Bacillati</taxon>
        <taxon>Actinomycetota</taxon>
        <taxon>Thermoleophilia</taxon>
        <taxon>Solirubrobacterales</taxon>
        <taxon>Solirubrobacteraceae</taxon>
        <taxon>Solirubrobacter</taxon>
    </lineage>
</organism>
<evidence type="ECO:0000313" key="4">
    <source>
        <dbReference type="Proteomes" id="UP001147700"/>
    </source>
</evidence>
<dbReference type="InterPro" id="IPR029052">
    <property type="entry name" value="Metallo-depent_PP-like"/>
</dbReference>
<name>A0ABT4RSQ9_9ACTN</name>
<dbReference type="Pfam" id="PF16542">
    <property type="entry name" value="PNKP_ligase"/>
    <property type="match status" value="1"/>
</dbReference>
<dbReference type="Gene3D" id="3.30.470.30">
    <property type="entry name" value="DNA ligase/mRNA capping enzyme"/>
    <property type="match status" value="2"/>
</dbReference>
<dbReference type="Gene3D" id="3.40.50.300">
    <property type="entry name" value="P-loop containing nucleotide triphosphate hydrolases"/>
    <property type="match status" value="1"/>
</dbReference>
<feature type="domain" description="Polynucleotide kinase-phosphatase ligase" evidence="2">
    <location>
        <begin position="448"/>
        <end position="816"/>
    </location>
</feature>
<feature type="domain" description="Calcineurin-like phosphoesterase" evidence="1">
    <location>
        <begin position="178"/>
        <end position="360"/>
    </location>
</feature>
<keyword evidence="3" id="KW-0808">Transferase</keyword>
<dbReference type="SUPFAM" id="SSF52540">
    <property type="entry name" value="P-loop containing nucleoside triphosphate hydrolases"/>
    <property type="match status" value="1"/>
</dbReference>